<dbReference type="Proteomes" id="UP000276133">
    <property type="component" value="Unassembled WGS sequence"/>
</dbReference>
<evidence type="ECO:0000313" key="2">
    <source>
        <dbReference type="Proteomes" id="UP000276133"/>
    </source>
</evidence>
<proteinExistence type="predicted"/>
<organism evidence="1 2">
    <name type="scientific">Brachionus plicatilis</name>
    <name type="common">Marine rotifer</name>
    <name type="synonym">Brachionus muelleri</name>
    <dbReference type="NCBI Taxonomy" id="10195"/>
    <lineage>
        <taxon>Eukaryota</taxon>
        <taxon>Metazoa</taxon>
        <taxon>Spiralia</taxon>
        <taxon>Gnathifera</taxon>
        <taxon>Rotifera</taxon>
        <taxon>Eurotatoria</taxon>
        <taxon>Monogononta</taxon>
        <taxon>Pseudotrocha</taxon>
        <taxon>Ploima</taxon>
        <taxon>Brachionidae</taxon>
        <taxon>Brachionus</taxon>
    </lineage>
</organism>
<reference evidence="1 2" key="1">
    <citation type="journal article" date="2018" name="Sci. Rep.">
        <title>Genomic signatures of local adaptation to the degree of environmental predictability in rotifers.</title>
        <authorList>
            <person name="Franch-Gras L."/>
            <person name="Hahn C."/>
            <person name="Garcia-Roger E.M."/>
            <person name="Carmona M.J."/>
            <person name="Serra M."/>
            <person name="Gomez A."/>
        </authorList>
    </citation>
    <scope>NUCLEOTIDE SEQUENCE [LARGE SCALE GENOMIC DNA]</scope>
    <source>
        <strain evidence="1">HYR1</strain>
    </source>
</reference>
<gene>
    <name evidence="1" type="ORF">BpHYR1_049277</name>
</gene>
<name>A0A3M7RZY3_BRAPC</name>
<comment type="caution">
    <text evidence="1">The sequence shown here is derived from an EMBL/GenBank/DDBJ whole genome shotgun (WGS) entry which is preliminary data.</text>
</comment>
<keyword evidence="2" id="KW-1185">Reference proteome</keyword>
<sequence>MATEPENCSMRKRSHFFSLLKLLLGKGIVPLGSSERRSAFFSASLYRSNRCLSKLTTFKIDQTNGSGKYNVFAKIYFISAKSAYLNFEIYNKEEEHFEKN</sequence>
<protein>
    <submittedName>
        <fullName evidence="1">Uncharacterized protein</fullName>
    </submittedName>
</protein>
<evidence type="ECO:0000313" key="1">
    <source>
        <dbReference type="EMBL" id="RNA29086.1"/>
    </source>
</evidence>
<dbReference type="EMBL" id="REGN01002278">
    <property type="protein sequence ID" value="RNA29086.1"/>
    <property type="molecule type" value="Genomic_DNA"/>
</dbReference>
<dbReference type="AlphaFoldDB" id="A0A3M7RZY3"/>
<accession>A0A3M7RZY3</accession>